<evidence type="ECO:0000259" key="3">
    <source>
        <dbReference type="Pfam" id="PF10342"/>
    </source>
</evidence>
<dbReference type="PANTHER" id="PTHR28154:SF1">
    <property type="entry name" value="CELL WALL SYNTHESIS PROTEIN KNH1-RELATED"/>
    <property type="match status" value="1"/>
</dbReference>
<evidence type="ECO:0000256" key="2">
    <source>
        <dbReference type="SAM" id="SignalP"/>
    </source>
</evidence>
<dbReference type="InterPro" id="IPR018466">
    <property type="entry name" value="Kre9/Knh1-like_N"/>
</dbReference>
<organism evidence="4 5">
    <name type="scientific">Linnemannia elongata AG-77</name>
    <dbReference type="NCBI Taxonomy" id="1314771"/>
    <lineage>
        <taxon>Eukaryota</taxon>
        <taxon>Fungi</taxon>
        <taxon>Fungi incertae sedis</taxon>
        <taxon>Mucoromycota</taxon>
        <taxon>Mortierellomycotina</taxon>
        <taxon>Mortierellomycetes</taxon>
        <taxon>Mortierellales</taxon>
        <taxon>Mortierellaceae</taxon>
        <taxon>Linnemannia</taxon>
    </lineage>
</organism>
<name>A0A197JI50_9FUNG</name>
<proteinExistence type="predicted"/>
<dbReference type="Proteomes" id="UP000078512">
    <property type="component" value="Unassembled WGS sequence"/>
</dbReference>
<gene>
    <name evidence="4" type="ORF">K457DRAFT_130078</name>
</gene>
<feature type="chain" id="PRO_5008275960" description="Yeast cell wall synthesis Kre9/Knh1-like N-terminal domain-containing protein" evidence="2">
    <location>
        <begin position="26"/>
        <end position="247"/>
    </location>
</feature>
<dbReference type="Pfam" id="PF10342">
    <property type="entry name" value="Kre9_KNH"/>
    <property type="match status" value="1"/>
</dbReference>
<feature type="domain" description="Yeast cell wall synthesis Kre9/Knh1-like N-terminal" evidence="3">
    <location>
        <begin position="32"/>
        <end position="127"/>
    </location>
</feature>
<keyword evidence="5" id="KW-1185">Reference proteome</keyword>
<reference evidence="4 5" key="1">
    <citation type="submission" date="2016-05" db="EMBL/GenBank/DDBJ databases">
        <title>Genome sequencing reveals origins of a unique bacterial endosymbiosis in the earliest lineages of terrestrial Fungi.</title>
        <authorList>
            <consortium name="DOE Joint Genome Institute"/>
            <person name="Uehling J."/>
            <person name="Gryganskyi A."/>
            <person name="Hameed K."/>
            <person name="Tschaplinski T."/>
            <person name="Misztal P."/>
            <person name="Wu S."/>
            <person name="Desiro A."/>
            <person name="Vande Pol N."/>
            <person name="Du Z.-Y."/>
            <person name="Zienkiewicz A."/>
            <person name="Zienkiewicz K."/>
            <person name="Morin E."/>
            <person name="Tisserant E."/>
            <person name="Splivallo R."/>
            <person name="Hainaut M."/>
            <person name="Henrissat B."/>
            <person name="Ohm R."/>
            <person name="Kuo A."/>
            <person name="Yan J."/>
            <person name="Lipzen A."/>
            <person name="Nolan M."/>
            <person name="Labutti K."/>
            <person name="Barry K."/>
            <person name="Goldstein A."/>
            <person name="Labbe J."/>
            <person name="Schadt C."/>
            <person name="Tuskan G."/>
            <person name="Grigoriev I."/>
            <person name="Martin F."/>
            <person name="Vilgalys R."/>
            <person name="Bonito G."/>
        </authorList>
    </citation>
    <scope>NUCLEOTIDE SEQUENCE [LARGE SCALE GENOMIC DNA]</scope>
    <source>
        <strain evidence="4 5">AG-77</strain>
    </source>
</reference>
<dbReference type="InterPro" id="IPR045328">
    <property type="entry name" value="Kre9/Knh1"/>
</dbReference>
<dbReference type="GO" id="GO:0005576">
    <property type="term" value="C:extracellular region"/>
    <property type="evidence" value="ECO:0007669"/>
    <property type="project" value="TreeGrafter"/>
</dbReference>
<dbReference type="AlphaFoldDB" id="A0A197JI50"/>
<evidence type="ECO:0000313" key="5">
    <source>
        <dbReference type="Proteomes" id="UP000078512"/>
    </source>
</evidence>
<dbReference type="GO" id="GO:0042546">
    <property type="term" value="P:cell wall biogenesis"/>
    <property type="evidence" value="ECO:0007669"/>
    <property type="project" value="InterPro"/>
</dbReference>
<evidence type="ECO:0000313" key="4">
    <source>
        <dbReference type="EMBL" id="OAQ24059.1"/>
    </source>
</evidence>
<dbReference type="OrthoDB" id="2432613at2759"/>
<sequence length="247" mass="25189">MKSTITLLLTLTATLLSHLPTPSDAFVYPNTPIGNTIWKPEQNVTISWRDDKQAPLLSSKPIFDIFLMTGADDKQKKLATIATNVNGGTTSSVKYHVPHVNPPGQIYFLMFQTKDGKGMAWATRFTITDSQGNPGTLRPVIPAGGKINPGGIGAIVSSPVKYPKSPAAAARPAAVPAGTTIAAAGVHAPVKAASVSAAAVGGGNTQEKVVVGGASSHKESSALKASAGGLMAVAAVVIGGGLQLLGF</sequence>
<keyword evidence="1 2" id="KW-0732">Signal</keyword>
<dbReference type="PANTHER" id="PTHR28154">
    <property type="entry name" value="CELL WALL SYNTHESIS PROTEIN KNH1-RELATED"/>
    <property type="match status" value="1"/>
</dbReference>
<evidence type="ECO:0000256" key="1">
    <source>
        <dbReference type="ARBA" id="ARBA00022729"/>
    </source>
</evidence>
<protein>
    <recommendedName>
        <fullName evidence="3">Yeast cell wall synthesis Kre9/Knh1-like N-terminal domain-containing protein</fullName>
    </recommendedName>
</protein>
<accession>A0A197JI50</accession>
<dbReference type="GO" id="GO:0031505">
    <property type="term" value="P:fungal-type cell wall organization"/>
    <property type="evidence" value="ECO:0007669"/>
    <property type="project" value="TreeGrafter"/>
</dbReference>
<dbReference type="EMBL" id="KV442102">
    <property type="protein sequence ID" value="OAQ24059.1"/>
    <property type="molecule type" value="Genomic_DNA"/>
</dbReference>
<feature type="signal peptide" evidence="2">
    <location>
        <begin position="1"/>
        <end position="25"/>
    </location>
</feature>
<dbReference type="GO" id="GO:0006078">
    <property type="term" value="P:(1-&gt;6)-beta-D-glucan biosynthetic process"/>
    <property type="evidence" value="ECO:0007669"/>
    <property type="project" value="InterPro"/>
</dbReference>